<dbReference type="GO" id="GO:0005886">
    <property type="term" value="C:plasma membrane"/>
    <property type="evidence" value="ECO:0007669"/>
    <property type="project" value="UniProtKB-SubCell"/>
</dbReference>
<comment type="subcellular location">
    <subcellularLocation>
        <location evidence="1">Cell membrane</location>
        <topology evidence="1">Multi-pass membrane protein</topology>
    </subcellularLocation>
</comment>
<dbReference type="Pfam" id="PF03458">
    <property type="entry name" value="Gly_transporter"/>
    <property type="match status" value="2"/>
</dbReference>
<dbReference type="PANTHER" id="PTHR30506:SF3">
    <property type="entry name" value="UPF0126 INNER MEMBRANE PROTEIN YADS-RELATED"/>
    <property type="match status" value="1"/>
</dbReference>
<feature type="transmembrane region" description="Helical" evidence="7">
    <location>
        <begin position="6"/>
        <end position="23"/>
    </location>
</feature>
<feature type="transmembrane region" description="Helical" evidence="7">
    <location>
        <begin position="30"/>
        <end position="47"/>
    </location>
</feature>
<feature type="transmembrane region" description="Helical" evidence="7">
    <location>
        <begin position="175"/>
        <end position="193"/>
    </location>
</feature>
<evidence type="ECO:0000256" key="5">
    <source>
        <dbReference type="ARBA" id="ARBA00022989"/>
    </source>
</evidence>
<keyword evidence="5 7" id="KW-1133">Transmembrane helix</keyword>
<dbReference type="PANTHER" id="PTHR30506">
    <property type="entry name" value="INNER MEMBRANE PROTEIN"/>
    <property type="match status" value="1"/>
</dbReference>
<evidence type="ECO:0000256" key="3">
    <source>
        <dbReference type="ARBA" id="ARBA00022475"/>
    </source>
</evidence>
<feature type="transmembrane region" description="Helical" evidence="7">
    <location>
        <begin position="62"/>
        <end position="81"/>
    </location>
</feature>
<evidence type="ECO:0000256" key="1">
    <source>
        <dbReference type="ARBA" id="ARBA00004651"/>
    </source>
</evidence>
<evidence type="ECO:0000259" key="8">
    <source>
        <dbReference type="Pfam" id="PF03458"/>
    </source>
</evidence>
<accession>A0A6S6SVM1</accession>
<evidence type="ECO:0000256" key="4">
    <source>
        <dbReference type="ARBA" id="ARBA00022692"/>
    </source>
</evidence>
<reference evidence="9" key="1">
    <citation type="submission" date="2020-01" db="EMBL/GenBank/DDBJ databases">
        <authorList>
            <person name="Meier V. D."/>
            <person name="Meier V D."/>
        </authorList>
    </citation>
    <scope>NUCLEOTIDE SEQUENCE</scope>
    <source>
        <strain evidence="9">HLG_WM_MAG_12</strain>
    </source>
</reference>
<feature type="domain" description="Glycine transporter" evidence="8">
    <location>
        <begin position="94"/>
        <end position="166"/>
    </location>
</feature>
<sequence length="201" mass="22177">MDFFLITDIIGLIAFSISGFLIAVEYKLDLLGTLISVFSTALLGGIIRDTIAGNTPFAFTHIYPSAVVITIFVITYVTNIYKKHDIEHHKSFVFVDAIGLASFSITGALVGINEGLNLFGVIFLSSITAIGGGMFRDMLLNAKPVFLDRGFYMSVAFVISIIVVTLNYFSYINDLSLICVFAFGLMLRMIAYTRKWGLPRL</sequence>
<feature type="transmembrane region" description="Helical" evidence="7">
    <location>
        <begin position="151"/>
        <end position="169"/>
    </location>
</feature>
<keyword evidence="6 7" id="KW-0472">Membrane</keyword>
<evidence type="ECO:0000313" key="9">
    <source>
        <dbReference type="EMBL" id="CAA6812589.1"/>
    </source>
</evidence>
<dbReference type="AlphaFoldDB" id="A0A6S6SVM1"/>
<protein>
    <recommendedName>
        <fullName evidence="8">Glycine transporter domain-containing protein</fullName>
    </recommendedName>
</protein>
<comment type="similarity">
    <text evidence="2">Belongs to the UPF0126 family.</text>
</comment>
<dbReference type="EMBL" id="CACVAW010000049">
    <property type="protein sequence ID" value="CAA6812589.1"/>
    <property type="molecule type" value="Genomic_DNA"/>
</dbReference>
<feature type="domain" description="Glycine transporter" evidence="8">
    <location>
        <begin position="6"/>
        <end position="76"/>
    </location>
</feature>
<gene>
    <name evidence="9" type="ORF">HELGO_WM21729</name>
</gene>
<evidence type="ECO:0000256" key="6">
    <source>
        <dbReference type="ARBA" id="ARBA00023136"/>
    </source>
</evidence>
<proteinExistence type="inferred from homology"/>
<keyword evidence="3" id="KW-1003">Cell membrane</keyword>
<feature type="transmembrane region" description="Helical" evidence="7">
    <location>
        <begin position="118"/>
        <end position="139"/>
    </location>
</feature>
<organism evidence="9">
    <name type="scientific">uncultured Campylobacterales bacterium</name>
    <dbReference type="NCBI Taxonomy" id="352960"/>
    <lineage>
        <taxon>Bacteria</taxon>
        <taxon>Pseudomonadati</taxon>
        <taxon>Campylobacterota</taxon>
        <taxon>Epsilonproteobacteria</taxon>
        <taxon>Campylobacterales</taxon>
        <taxon>environmental samples</taxon>
    </lineage>
</organism>
<feature type="transmembrane region" description="Helical" evidence="7">
    <location>
        <begin position="93"/>
        <end position="112"/>
    </location>
</feature>
<dbReference type="InterPro" id="IPR005115">
    <property type="entry name" value="Gly_transporter"/>
</dbReference>
<evidence type="ECO:0000256" key="7">
    <source>
        <dbReference type="SAM" id="Phobius"/>
    </source>
</evidence>
<keyword evidence="4 7" id="KW-0812">Transmembrane</keyword>
<name>A0A6S6SVM1_9BACT</name>
<evidence type="ECO:0000256" key="2">
    <source>
        <dbReference type="ARBA" id="ARBA00008193"/>
    </source>
</evidence>